<protein>
    <submittedName>
        <fullName evidence="1">Uncharacterized protein</fullName>
    </submittedName>
</protein>
<accession>A0A1V6THR3</accession>
<evidence type="ECO:0000313" key="1">
    <source>
        <dbReference type="EMBL" id="OQE25534.1"/>
    </source>
</evidence>
<name>A0A1V6THR3_9EURO</name>
<sequence>MARIAQIARDSSDEPIRWIQREYVDHQGNTVILGKVTAYASKFYRPENGEAYRLQIYSTSPIQPEHLVKLYEYFCSEVSQPPFLEIYSYNPPDALTCVEHQRREIAHRKRLHAEQRQGQYDESLPPLIPSMRTGFDDQFLSGFCFLLTSKSYLQGSFPDNDHGTGPWWISFDRNLPSTLKKLALIKRLDSPVTDLRTFSEWGISVNPEIRDIKVQITTDQDVMGYNMKELLRGIHSTYAPRKIDYGLHESPPPALSEETLDMQYV</sequence>
<dbReference type="EMBL" id="MLKD01000006">
    <property type="protein sequence ID" value="OQE25534.1"/>
    <property type="molecule type" value="Genomic_DNA"/>
</dbReference>
<gene>
    <name evidence="1" type="ORF">PENSTE_c006G06344</name>
</gene>
<comment type="caution">
    <text evidence="1">The sequence shown here is derived from an EMBL/GenBank/DDBJ whole genome shotgun (WGS) entry which is preliminary data.</text>
</comment>
<organism evidence="1 2">
    <name type="scientific">Penicillium steckii</name>
    <dbReference type="NCBI Taxonomy" id="303698"/>
    <lineage>
        <taxon>Eukaryota</taxon>
        <taxon>Fungi</taxon>
        <taxon>Dikarya</taxon>
        <taxon>Ascomycota</taxon>
        <taxon>Pezizomycotina</taxon>
        <taxon>Eurotiomycetes</taxon>
        <taxon>Eurotiomycetidae</taxon>
        <taxon>Eurotiales</taxon>
        <taxon>Aspergillaceae</taxon>
        <taxon>Penicillium</taxon>
    </lineage>
</organism>
<keyword evidence="2" id="KW-1185">Reference proteome</keyword>
<dbReference type="AlphaFoldDB" id="A0A1V6THR3"/>
<dbReference type="STRING" id="303698.A0A1V6THR3"/>
<reference evidence="2" key="1">
    <citation type="journal article" date="2017" name="Nat. Microbiol.">
        <title>Global analysis of biosynthetic gene clusters reveals vast potential of secondary metabolite production in Penicillium species.</title>
        <authorList>
            <person name="Nielsen J.C."/>
            <person name="Grijseels S."/>
            <person name="Prigent S."/>
            <person name="Ji B."/>
            <person name="Dainat J."/>
            <person name="Nielsen K.F."/>
            <person name="Frisvad J.C."/>
            <person name="Workman M."/>
            <person name="Nielsen J."/>
        </authorList>
    </citation>
    <scope>NUCLEOTIDE SEQUENCE [LARGE SCALE GENOMIC DNA]</scope>
    <source>
        <strain evidence="2">IBT 24891</strain>
    </source>
</reference>
<dbReference type="OrthoDB" id="4276722at2759"/>
<proteinExistence type="predicted"/>
<dbReference type="Proteomes" id="UP000191285">
    <property type="component" value="Unassembled WGS sequence"/>
</dbReference>
<evidence type="ECO:0000313" key="2">
    <source>
        <dbReference type="Proteomes" id="UP000191285"/>
    </source>
</evidence>